<comment type="subcellular location">
    <subcellularLocation>
        <location evidence="1">Nucleus</location>
    </subcellularLocation>
</comment>
<keyword evidence="2" id="KW-0805">Transcription regulation</keyword>
<dbReference type="PROSITE" id="PS51032">
    <property type="entry name" value="AP2_ERF"/>
    <property type="match status" value="1"/>
</dbReference>
<dbReference type="Proteomes" id="UP001457282">
    <property type="component" value="Unassembled WGS sequence"/>
</dbReference>
<dbReference type="AlphaFoldDB" id="A0AAW1VSI1"/>
<keyword evidence="3" id="KW-0238">DNA-binding</keyword>
<dbReference type="SMART" id="SM00380">
    <property type="entry name" value="AP2"/>
    <property type="match status" value="1"/>
</dbReference>
<keyword evidence="5" id="KW-0539">Nucleus</keyword>
<dbReference type="InterPro" id="IPR050913">
    <property type="entry name" value="AP2/ERF_ERF"/>
</dbReference>
<evidence type="ECO:0000313" key="8">
    <source>
        <dbReference type="EMBL" id="KAK9910248.1"/>
    </source>
</evidence>
<dbReference type="EMBL" id="JBEDUW010000007">
    <property type="protein sequence ID" value="KAK9910248.1"/>
    <property type="molecule type" value="Genomic_DNA"/>
</dbReference>
<protein>
    <recommendedName>
        <fullName evidence="7">AP2/ERF domain-containing protein</fullName>
    </recommendedName>
</protein>
<dbReference type="PRINTS" id="PR00367">
    <property type="entry name" value="ETHRSPELEMNT"/>
</dbReference>
<evidence type="ECO:0000256" key="6">
    <source>
        <dbReference type="SAM" id="MobiDB-lite"/>
    </source>
</evidence>
<feature type="region of interest" description="Disordered" evidence="6">
    <location>
        <begin position="167"/>
        <end position="190"/>
    </location>
</feature>
<dbReference type="CDD" id="cd00018">
    <property type="entry name" value="AP2"/>
    <property type="match status" value="1"/>
</dbReference>
<accession>A0AAW1VSI1</accession>
<keyword evidence="4" id="KW-0804">Transcription</keyword>
<evidence type="ECO:0000256" key="3">
    <source>
        <dbReference type="ARBA" id="ARBA00023125"/>
    </source>
</evidence>
<reference evidence="8 9" key="1">
    <citation type="journal article" date="2023" name="G3 (Bethesda)">
        <title>A chromosome-length genome assembly and annotation of blackberry (Rubus argutus, cv. 'Hillquist').</title>
        <authorList>
            <person name="Bruna T."/>
            <person name="Aryal R."/>
            <person name="Dudchenko O."/>
            <person name="Sargent D.J."/>
            <person name="Mead D."/>
            <person name="Buti M."/>
            <person name="Cavallini A."/>
            <person name="Hytonen T."/>
            <person name="Andres J."/>
            <person name="Pham M."/>
            <person name="Weisz D."/>
            <person name="Mascagni F."/>
            <person name="Usai G."/>
            <person name="Natali L."/>
            <person name="Bassil N."/>
            <person name="Fernandez G.E."/>
            <person name="Lomsadze A."/>
            <person name="Armour M."/>
            <person name="Olukolu B."/>
            <person name="Poorten T."/>
            <person name="Britton C."/>
            <person name="Davik J."/>
            <person name="Ashrafi H."/>
            <person name="Aiden E.L."/>
            <person name="Borodovsky M."/>
            <person name="Worthington M."/>
        </authorList>
    </citation>
    <scope>NUCLEOTIDE SEQUENCE [LARGE SCALE GENOMIC DNA]</scope>
    <source>
        <strain evidence="8">PI 553951</strain>
    </source>
</reference>
<organism evidence="8 9">
    <name type="scientific">Rubus argutus</name>
    <name type="common">Southern blackberry</name>
    <dbReference type="NCBI Taxonomy" id="59490"/>
    <lineage>
        <taxon>Eukaryota</taxon>
        <taxon>Viridiplantae</taxon>
        <taxon>Streptophyta</taxon>
        <taxon>Embryophyta</taxon>
        <taxon>Tracheophyta</taxon>
        <taxon>Spermatophyta</taxon>
        <taxon>Magnoliopsida</taxon>
        <taxon>eudicotyledons</taxon>
        <taxon>Gunneridae</taxon>
        <taxon>Pentapetalae</taxon>
        <taxon>rosids</taxon>
        <taxon>fabids</taxon>
        <taxon>Rosales</taxon>
        <taxon>Rosaceae</taxon>
        <taxon>Rosoideae</taxon>
        <taxon>Rosoideae incertae sedis</taxon>
        <taxon>Rubus</taxon>
    </lineage>
</organism>
<dbReference type="InterPro" id="IPR036955">
    <property type="entry name" value="AP2/ERF_dom_sf"/>
</dbReference>
<feature type="domain" description="AP2/ERF" evidence="7">
    <location>
        <begin position="107"/>
        <end position="173"/>
    </location>
</feature>
<dbReference type="Pfam" id="PF00847">
    <property type="entry name" value="AP2"/>
    <property type="match status" value="1"/>
</dbReference>
<dbReference type="SUPFAM" id="SSF54171">
    <property type="entry name" value="DNA-binding domain"/>
    <property type="match status" value="1"/>
</dbReference>
<feature type="region of interest" description="Disordered" evidence="6">
    <location>
        <begin position="91"/>
        <end position="111"/>
    </location>
</feature>
<evidence type="ECO:0000313" key="9">
    <source>
        <dbReference type="Proteomes" id="UP001457282"/>
    </source>
</evidence>
<evidence type="ECO:0000259" key="7">
    <source>
        <dbReference type="PROSITE" id="PS51032"/>
    </source>
</evidence>
<sequence length="299" mass="34018">MDSNHHPAKYTEKRTVTNKLVKHFPKSNVGLVPRIVRISVTDQDATDTSSDEEPNHVDSWNHQQHNNRLTKRLINEVRIEEESDALRMFLPKTHPTKPQPPLPEGRKFRGVRQRPWGKWAAEIRDPVRRTRVWLGTFQTAEEAALVYDRAAIQLRGHNALTNIITPPSKINVPEDHDSCSNNSGSGSGSIHETVVVDEYDSGKECQSLRSPTSVLSGSDNDTHFVSDTHFMKDCYFEAHSPTEPVFFGATEPTLLEEMTLVPETMWRDDFSDISLDLVGDFRSCKWNVEDFFQDQCGAF</sequence>
<dbReference type="GO" id="GO:0003677">
    <property type="term" value="F:DNA binding"/>
    <property type="evidence" value="ECO:0007669"/>
    <property type="project" value="UniProtKB-KW"/>
</dbReference>
<dbReference type="Gene3D" id="3.30.730.10">
    <property type="entry name" value="AP2/ERF domain"/>
    <property type="match status" value="1"/>
</dbReference>
<dbReference type="InterPro" id="IPR001471">
    <property type="entry name" value="AP2/ERF_dom"/>
</dbReference>
<evidence type="ECO:0000256" key="1">
    <source>
        <dbReference type="ARBA" id="ARBA00004123"/>
    </source>
</evidence>
<evidence type="ECO:0000256" key="5">
    <source>
        <dbReference type="ARBA" id="ARBA00023242"/>
    </source>
</evidence>
<comment type="caution">
    <text evidence="8">The sequence shown here is derived from an EMBL/GenBank/DDBJ whole genome shotgun (WGS) entry which is preliminary data.</text>
</comment>
<feature type="region of interest" description="Disordered" evidence="6">
    <location>
        <begin position="42"/>
        <end position="64"/>
    </location>
</feature>
<dbReference type="PANTHER" id="PTHR31194:SF140">
    <property type="entry name" value="ETHYLENE-RESPONSIVE TRANSCRIPTION FACTOR CRF2"/>
    <property type="match status" value="1"/>
</dbReference>
<evidence type="ECO:0000256" key="2">
    <source>
        <dbReference type="ARBA" id="ARBA00023015"/>
    </source>
</evidence>
<dbReference type="GO" id="GO:0003700">
    <property type="term" value="F:DNA-binding transcription factor activity"/>
    <property type="evidence" value="ECO:0007669"/>
    <property type="project" value="InterPro"/>
</dbReference>
<dbReference type="FunFam" id="3.30.730.10:FF:000001">
    <property type="entry name" value="Ethylene-responsive transcription factor 2"/>
    <property type="match status" value="1"/>
</dbReference>
<dbReference type="InterPro" id="IPR016177">
    <property type="entry name" value="DNA-bd_dom_sf"/>
</dbReference>
<evidence type="ECO:0000256" key="4">
    <source>
        <dbReference type="ARBA" id="ARBA00023163"/>
    </source>
</evidence>
<keyword evidence="9" id="KW-1185">Reference proteome</keyword>
<name>A0AAW1VSI1_RUBAR</name>
<gene>
    <name evidence="8" type="ORF">M0R45_034216</name>
</gene>
<dbReference type="GO" id="GO:0005634">
    <property type="term" value="C:nucleus"/>
    <property type="evidence" value="ECO:0007669"/>
    <property type="project" value="UniProtKB-SubCell"/>
</dbReference>
<proteinExistence type="predicted"/>
<dbReference type="PANTHER" id="PTHR31194">
    <property type="entry name" value="SHN SHINE , DNA BINDING / TRANSCRIPTION FACTOR"/>
    <property type="match status" value="1"/>
</dbReference>